<dbReference type="PANTHER" id="PTHR15225">
    <property type="entry name" value="INTERFERON-INDUCED PROTEIN 35/NMI N-MYC/STAT INTERACTING PROTEIN"/>
    <property type="match status" value="1"/>
</dbReference>
<dbReference type="AlphaFoldDB" id="A0A816H332"/>
<comment type="caution">
    <text evidence="4">The sequence shown here is derived from an EMBL/GenBank/DDBJ whole genome shotgun (WGS) entry which is preliminary data.</text>
</comment>
<feature type="compositionally biased region" description="Low complexity" evidence="2">
    <location>
        <begin position="54"/>
        <end position="81"/>
    </location>
</feature>
<evidence type="ECO:0000259" key="3">
    <source>
        <dbReference type="PROSITE" id="PS50102"/>
    </source>
</evidence>
<proteinExistence type="predicted"/>
<protein>
    <recommendedName>
        <fullName evidence="3">RRM domain-containing protein</fullName>
    </recommendedName>
</protein>
<dbReference type="GO" id="GO:0003723">
    <property type="term" value="F:RNA binding"/>
    <property type="evidence" value="ECO:0007669"/>
    <property type="project" value="UniProtKB-UniRule"/>
</dbReference>
<evidence type="ECO:0000256" key="2">
    <source>
        <dbReference type="SAM" id="MobiDB-lite"/>
    </source>
</evidence>
<feature type="non-terminal residue" evidence="4">
    <location>
        <position position="1"/>
    </location>
</feature>
<accession>A0A816H332</accession>
<feature type="region of interest" description="Disordered" evidence="2">
    <location>
        <begin position="44"/>
        <end position="85"/>
    </location>
</feature>
<keyword evidence="5" id="KW-1185">Reference proteome</keyword>
<evidence type="ECO:0000313" key="4">
    <source>
        <dbReference type="EMBL" id="CAF1682998.1"/>
    </source>
</evidence>
<dbReference type="EMBL" id="CAJNOR010015694">
    <property type="protein sequence ID" value="CAF1682998.1"/>
    <property type="molecule type" value="Genomic_DNA"/>
</dbReference>
<dbReference type="Gene3D" id="3.30.70.330">
    <property type="match status" value="1"/>
</dbReference>
<reference evidence="4" key="1">
    <citation type="submission" date="2021-02" db="EMBL/GenBank/DDBJ databases">
        <authorList>
            <person name="Nowell W R."/>
        </authorList>
    </citation>
    <scope>NUCLEOTIDE SEQUENCE</scope>
</reference>
<dbReference type="Pfam" id="PF23085">
    <property type="entry name" value="RRM_PARP14_3"/>
    <property type="match status" value="1"/>
</dbReference>
<organism evidence="4 5">
    <name type="scientific">Adineta ricciae</name>
    <name type="common">Rotifer</name>
    <dbReference type="NCBI Taxonomy" id="249248"/>
    <lineage>
        <taxon>Eukaryota</taxon>
        <taxon>Metazoa</taxon>
        <taxon>Spiralia</taxon>
        <taxon>Gnathifera</taxon>
        <taxon>Rotifera</taxon>
        <taxon>Eurotatoria</taxon>
        <taxon>Bdelloidea</taxon>
        <taxon>Adinetida</taxon>
        <taxon>Adinetidae</taxon>
        <taxon>Adineta</taxon>
    </lineage>
</organism>
<gene>
    <name evidence="4" type="ORF">XAT740_LOCUS61069</name>
</gene>
<dbReference type="InterPro" id="IPR000504">
    <property type="entry name" value="RRM_dom"/>
</dbReference>
<name>A0A816H332_ADIRI</name>
<feature type="domain" description="RRM" evidence="3">
    <location>
        <begin position="170"/>
        <end position="247"/>
    </location>
</feature>
<dbReference type="InterPro" id="IPR012677">
    <property type="entry name" value="Nucleotide-bd_a/b_plait_sf"/>
</dbReference>
<dbReference type="SMART" id="SM00360">
    <property type="entry name" value="RRM"/>
    <property type="match status" value="1"/>
</dbReference>
<dbReference type="SUPFAM" id="SSF54928">
    <property type="entry name" value="RNA-binding domain, RBD"/>
    <property type="match status" value="1"/>
</dbReference>
<sequence length="381" mass="43763">MQQVSPAILQARYPPPYHQYPTLSVGSPQSIKSIDTTVFGPSVPPLKNAKLAPHNAMNHNHNNNNNTNSNNNNNGHTTMNNGQSIPEVDPRRLILFNLPADLVQEYLELYLEHLSGESEIERIDYSNLEDTTVMVTFKTELDMNEVRRRHGTRSKLNNSEIALAEVIAPATVMIRNLPADISRDVLELYFSNRRRSDGGQVVDVTLDKEHQHALVTFADYRDVRRVIKREHLIHNHRLDVRIFYAHMGVEPFIDASNVGKKPDPICYRGSDDSRYAFLLKNRPLLDELRDQLKTINGHINLQNEGVIEINFTESRLTVKRRLKWAKDIEKLVEHFLTERLVVHKVPWNNNKIPQITSEQLAELSLKDNTRLMQLAPSDTQQ</sequence>
<dbReference type="Proteomes" id="UP000663828">
    <property type="component" value="Unassembled WGS sequence"/>
</dbReference>
<keyword evidence="1" id="KW-0694">RNA-binding</keyword>
<dbReference type="InterPro" id="IPR035979">
    <property type="entry name" value="RBD_domain_sf"/>
</dbReference>
<evidence type="ECO:0000256" key="1">
    <source>
        <dbReference type="PROSITE-ProRule" id="PRU00176"/>
    </source>
</evidence>
<dbReference type="PROSITE" id="PS50102">
    <property type="entry name" value="RRM"/>
    <property type="match status" value="1"/>
</dbReference>
<evidence type="ECO:0000313" key="5">
    <source>
        <dbReference type="Proteomes" id="UP000663828"/>
    </source>
</evidence>